<dbReference type="PANTHER" id="PTHR43716">
    <property type="entry name" value="D-2-HYDROXYGLUTARATE DEHYDROGENASE, MITOCHONDRIAL"/>
    <property type="match status" value="1"/>
</dbReference>
<evidence type="ECO:0000256" key="1">
    <source>
        <dbReference type="ARBA" id="ARBA00001974"/>
    </source>
</evidence>
<dbReference type="PROSITE" id="PS51387">
    <property type="entry name" value="FAD_PCMH"/>
    <property type="match status" value="1"/>
</dbReference>
<dbReference type="Pfam" id="PF02913">
    <property type="entry name" value="FAD-oxidase_C"/>
    <property type="match status" value="1"/>
</dbReference>
<reference evidence="7 8" key="1">
    <citation type="submission" date="2019-01" db="EMBL/GenBank/DDBJ databases">
        <title>Sinorhodobacter populi sp. nov. isolated from the symptomatic bark tissue of Populus euramericana canker.</title>
        <authorList>
            <person name="Xu G."/>
        </authorList>
    </citation>
    <scope>NUCLEOTIDE SEQUENCE [LARGE SCALE GENOMIC DNA]</scope>
    <source>
        <strain evidence="7 8">2D-5</strain>
    </source>
</reference>
<dbReference type="GO" id="GO:0071949">
    <property type="term" value="F:FAD binding"/>
    <property type="evidence" value="ECO:0007669"/>
    <property type="project" value="InterPro"/>
</dbReference>
<dbReference type="Pfam" id="PF01565">
    <property type="entry name" value="FAD_binding_4"/>
    <property type="match status" value="1"/>
</dbReference>
<keyword evidence="4" id="KW-0274">FAD</keyword>
<comment type="cofactor">
    <cofactor evidence="1">
        <name>FAD</name>
        <dbReference type="ChEBI" id="CHEBI:57692"/>
    </cofactor>
</comment>
<dbReference type="InterPro" id="IPR016166">
    <property type="entry name" value="FAD-bd_PCMH"/>
</dbReference>
<dbReference type="Gene3D" id="1.10.45.10">
    <property type="entry name" value="Vanillyl-alcohol Oxidase, Chain A, domain 4"/>
    <property type="match status" value="1"/>
</dbReference>
<reference evidence="7 8" key="2">
    <citation type="submission" date="2019-01" db="EMBL/GenBank/DDBJ databases">
        <authorList>
            <person name="Li Y."/>
        </authorList>
    </citation>
    <scope>NUCLEOTIDE SEQUENCE [LARGE SCALE GENOMIC DNA]</scope>
    <source>
        <strain evidence="7 8">2D-5</strain>
    </source>
</reference>
<dbReference type="SUPFAM" id="SSF56176">
    <property type="entry name" value="FAD-binding/transporter-associated domain-like"/>
    <property type="match status" value="1"/>
</dbReference>
<dbReference type="InterPro" id="IPR004113">
    <property type="entry name" value="FAD-bd_oxidored_4_C"/>
</dbReference>
<proteinExistence type="inferred from homology"/>
<evidence type="ECO:0000256" key="5">
    <source>
        <dbReference type="ARBA" id="ARBA00023002"/>
    </source>
</evidence>
<dbReference type="Gene3D" id="3.30.70.2740">
    <property type="match status" value="1"/>
</dbReference>
<dbReference type="FunFam" id="1.10.45.10:FF:000001">
    <property type="entry name" value="D-lactate dehydrogenase mitochondrial"/>
    <property type="match status" value="1"/>
</dbReference>
<name>A0A443IQT1_9RHOB</name>
<protein>
    <submittedName>
        <fullName evidence="7">FAD-binding oxidoreductase</fullName>
    </submittedName>
</protein>
<feature type="domain" description="FAD-binding PCMH-type" evidence="6">
    <location>
        <begin position="30"/>
        <end position="209"/>
    </location>
</feature>
<evidence type="ECO:0000259" key="6">
    <source>
        <dbReference type="PROSITE" id="PS51387"/>
    </source>
</evidence>
<dbReference type="Gene3D" id="3.30.465.10">
    <property type="match status" value="1"/>
</dbReference>
<dbReference type="InterPro" id="IPR016171">
    <property type="entry name" value="Vanillyl_alc_oxidase_C-sub2"/>
</dbReference>
<sequence length="440" mass="46121">MRIVLGPAGFVAGQDLLTAGPLDDASASAGPILPLALLRPGSLPEICAVLEICFRHGIPVVPQGGLTGLSGGASPCDGAVALSLARFSGIERIDPVQGTMTVRAGTVLQKAQEAAEEAGFLFPVDLGARGSCQIGGIVSTNAGGPGVIRYGMTRDNLLGLEVVLADGTVLSHLTQVAKDNTGYDLRHLFCGAEGTLGIVTRAVFRLAPPPPPVQTALCAVGSFAALPVLLQRARRDLILSAFEVMWHDHFLISGGRGFFAEAPDYALLIEVQGGDLEAWLEAGFTEGLITDALPAGSVAAAERFWSIRESRHPERSLKGLHNLDVSIPLAATEAFVSACRAGVLRLDPLAQSLFFGHLGDGNLHVIIDLPGLGPEGKTLLQDLVYPLVREAGGSISAEHGIGRLKRDWLDQTRSPGEIAAMRAIRSALDPRGLMNPGKLF</sequence>
<dbReference type="InterPro" id="IPR016164">
    <property type="entry name" value="FAD-linked_Oxase-like_C"/>
</dbReference>
<dbReference type="GO" id="GO:0022904">
    <property type="term" value="P:respiratory electron transport chain"/>
    <property type="evidence" value="ECO:0007669"/>
    <property type="project" value="TreeGrafter"/>
</dbReference>
<dbReference type="AlphaFoldDB" id="A0A443IQT1"/>
<keyword evidence="3" id="KW-0285">Flavoprotein</keyword>
<accession>A0A443IQT1</accession>
<evidence type="ECO:0000313" key="8">
    <source>
        <dbReference type="Proteomes" id="UP000285710"/>
    </source>
</evidence>
<dbReference type="InterPro" id="IPR016169">
    <property type="entry name" value="FAD-bd_PCMH_sub2"/>
</dbReference>
<dbReference type="GO" id="GO:0016491">
    <property type="term" value="F:oxidoreductase activity"/>
    <property type="evidence" value="ECO:0007669"/>
    <property type="project" value="UniProtKB-KW"/>
</dbReference>
<evidence type="ECO:0000256" key="2">
    <source>
        <dbReference type="ARBA" id="ARBA00008000"/>
    </source>
</evidence>
<comment type="similarity">
    <text evidence="2">Belongs to the FAD-binding oxidoreductase/transferase type 4 family.</text>
</comment>
<keyword evidence="8" id="KW-1185">Reference proteome</keyword>
<organism evidence="7 8">
    <name type="scientific">Paenirhodobacter populi</name>
    <dbReference type="NCBI Taxonomy" id="2306993"/>
    <lineage>
        <taxon>Bacteria</taxon>
        <taxon>Pseudomonadati</taxon>
        <taxon>Pseudomonadota</taxon>
        <taxon>Alphaproteobacteria</taxon>
        <taxon>Rhodobacterales</taxon>
        <taxon>Rhodobacter group</taxon>
        <taxon>Paenirhodobacter</taxon>
    </lineage>
</organism>
<dbReference type="InterPro" id="IPR036318">
    <property type="entry name" value="FAD-bd_PCMH-like_sf"/>
</dbReference>
<comment type="caution">
    <text evidence="7">The sequence shown here is derived from an EMBL/GenBank/DDBJ whole genome shotgun (WGS) entry which is preliminary data.</text>
</comment>
<keyword evidence="5" id="KW-0560">Oxidoreductase</keyword>
<evidence type="ECO:0000256" key="3">
    <source>
        <dbReference type="ARBA" id="ARBA00022630"/>
    </source>
</evidence>
<dbReference type="Gene3D" id="3.30.70.2190">
    <property type="match status" value="1"/>
</dbReference>
<dbReference type="InterPro" id="IPR006094">
    <property type="entry name" value="Oxid_FAD_bind_N"/>
</dbReference>
<dbReference type="Proteomes" id="UP000285710">
    <property type="component" value="Unassembled WGS sequence"/>
</dbReference>
<evidence type="ECO:0000256" key="4">
    <source>
        <dbReference type="ARBA" id="ARBA00022827"/>
    </source>
</evidence>
<dbReference type="InterPro" id="IPR051264">
    <property type="entry name" value="FAD-oxidored/transferase_4"/>
</dbReference>
<dbReference type="PANTHER" id="PTHR43716:SF1">
    <property type="entry name" value="D-2-HYDROXYGLUTARATE DEHYDROGENASE, MITOCHONDRIAL"/>
    <property type="match status" value="1"/>
</dbReference>
<evidence type="ECO:0000313" key="7">
    <source>
        <dbReference type="EMBL" id="RWR09258.1"/>
    </source>
</evidence>
<dbReference type="SUPFAM" id="SSF55103">
    <property type="entry name" value="FAD-linked oxidases, C-terminal domain"/>
    <property type="match status" value="1"/>
</dbReference>
<dbReference type="EMBL" id="SAUW01000015">
    <property type="protein sequence ID" value="RWR09258.1"/>
    <property type="molecule type" value="Genomic_DNA"/>
</dbReference>
<gene>
    <name evidence="7" type="ORF">D2T33_14660</name>
</gene>